<reference evidence="1 2" key="1">
    <citation type="submission" date="2020-08" db="EMBL/GenBank/DDBJ databases">
        <title>Genome Sequencing of Nocardia wallacei strain FMUON74 and assembly.</title>
        <authorList>
            <person name="Toyokawa M."/>
            <person name="Uesaka K."/>
        </authorList>
    </citation>
    <scope>NUCLEOTIDE SEQUENCE [LARGE SCALE GENOMIC DNA]</scope>
    <source>
        <strain evidence="1 2">FMUON74</strain>
        <plasmid evidence="1 2">pFMUON74</plasmid>
    </source>
</reference>
<protein>
    <submittedName>
        <fullName evidence="1">Uncharacterized protein</fullName>
    </submittedName>
</protein>
<keyword evidence="1" id="KW-0614">Plasmid</keyword>
<organism evidence="1 2">
    <name type="scientific">Nocardia wallacei</name>
    <dbReference type="NCBI Taxonomy" id="480035"/>
    <lineage>
        <taxon>Bacteria</taxon>
        <taxon>Bacillati</taxon>
        <taxon>Actinomycetota</taxon>
        <taxon>Actinomycetes</taxon>
        <taxon>Mycobacteriales</taxon>
        <taxon>Nocardiaceae</taxon>
        <taxon>Nocardia</taxon>
    </lineage>
</organism>
<name>A0A7G1KWI6_9NOCA</name>
<gene>
    <name evidence="1" type="ORF">NWFMUON74_72040</name>
</gene>
<keyword evidence="2" id="KW-1185">Reference proteome</keyword>
<dbReference type="EMBL" id="AP023397">
    <property type="protein sequence ID" value="BCK59432.1"/>
    <property type="molecule type" value="Genomic_DNA"/>
</dbReference>
<dbReference type="GeneID" id="80351570"/>
<geneLocation type="plasmid" evidence="1 2">
    <name>pFMUON74</name>
</geneLocation>
<sequence>MSDIEPATERAILDQLRKAQDAHHGGDQPTASALVDDLLTQYGRETVDAVRWRQERDRLAADVNLFQMFGTAGLIGDD</sequence>
<dbReference type="KEGG" id="nwl:NWFMUON74_72040"/>
<dbReference type="RefSeq" id="WP_187689639.1">
    <property type="nucleotide sequence ID" value="NZ_AP023397.1"/>
</dbReference>
<proteinExistence type="predicted"/>
<accession>A0A7G1KWI6</accession>
<dbReference type="Proteomes" id="UP000516173">
    <property type="component" value="Plasmid pFMUON74"/>
</dbReference>
<evidence type="ECO:0000313" key="2">
    <source>
        <dbReference type="Proteomes" id="UP000516173"/>
    </source>
</evidence>
<evidence type="ECO:0000313" key="1">
    <source>
        <dbReference type="EMBL" id="BCK59432.1"/>
    </source>
</evidence>
<dbReference type="AlphaFoldDB" id="A0A7G1KWI6"/>